<evidence type="ECO:0000256" key="1">
    <source>
        <dbReference type="SAM" id="Phobius"/>
    </source>
</evidence>
<accession>A0ABP9B4G1</accession>
<name>A0ABP9B4G1_9GAMM</name>
<feature type="transmembrane region" description="Helical" evidence="1">
    <location>
        <begin position="81"/>
        <end position="99"/>
    </location>
</feature>
<evidence type="ECO:0000313" key="2">
    <source>
        <dbReference type="EMBL" id="GAA4789785.1"/>
    </source>
</evidence>
<keyword evidence="1" id="KW-0812">Transmembrane</keyword>
<evidence type="ECO:0000313" key="3">
    <source>
        <dbReference type="Proteomes" id="UP001499959"/>
    </source>
</evidence>
<feature type="transmembrane region" description="Helical" evidence="1">
    <location>
        <begin position="6"/>
        <end position="24"/>
    </location>
</feature>
<reference evidence="3" key="1">
    <citation type="journal article" date="2019" name="Int. J. Syst. Evol. Microbiol.">
        <title>The Global Catalogue of Microorganisms (GCM) 10K type strain sequencing project: providing services to taxonomists for standard genome sequencing and annotation.</title>
        <authorList>
            <consortium name="The Broad Institute Genomics Platform"/>
            <consortium name="The Broad Institute Genome Sequencing Center for Infectious Disease"/>
            <person name="Wu L."/>
            <person name="Ma J."/>
        </authorList>
    </citation>
    <scope>NUCLEOTIDE SEQUENCE [LARGE SCALE GENOMIC DNA]</scope>
    <source>
        <strain evidence="3">JCM 18204</strain>
    </source>
</reference>
<feature type="transmembrane region" description="Helical" evidence="1">
    <location>
        <begin position="36"/>
        <end position="61"/>
    </location>
</feature>
<sequence length="108" mass="11139">MQWLTLMSFAIPELLALGVAFALLAGNARPGAGRRLGMIGIAVMLVASLAGFALNVAQSFAFEAAGGDIQRMVDVLTSLRVVLNVVSLAGLLTVVSGLCRATRETPAP</sequence>
<comment type="caution">
    <text evidence="2">The sequence shown here is derived from an EMBL/GenBank/DDBJ whole genome shotgun (WGS) entry which is preliminary data.</text>
</comment>
<organism evidence="2 3">
    <name type="scientific">Lysobacter hankyongensis</name>
    <dbReference type="NCBI Taxonomy" id="1176535"/>
    <lineage>
        <taxon>Bacteria</taxon>
        <taxon>Pseudomonadati</taxon>
        <taxon>Pseudomonadota</taxon>
        <taxon>Gammaproteobacteria</taxon>
        <taxon>Lysobacterales</taxon>
        <taxon>Lysobacteraceae</taxon>
        <taxon>Lysobacter</taxon>
    </lineage>
</organism>
<dbReference type="Proteomes" id="UP001499959">
    <property type="component" value="Unassembled WGS sequence"/>
</dbReference>
<dbReference type="RefSeq" id="WP_345302582.1">
    <property type="nucleotide sequence ID" value="NZ_BAABJE010000005.1"/>
</dbReference>
<evidence type="ECO:0008006" key="4">
    <source>
        <dbReference type="Google" id="ProtNLM"/>
    </source>
</evidence>
<dbReference type="EMBL" id="BAABJE010000005">
    <property type="protein sequence ID" value="GAA4789785.1"/>
    <property type="molecule type" value="Genomic_DNA"/>
</dbReference>
<keyword evidence="1" id="KW-1133">Transmembrane helix</keyword>
<keyword evidence="3" id="KW-1185">Reference proteome</keyword>
<protein>
    <recommendedName>
        <fullName evidence="4">NADH-quinone oxidoreductase subunit N</fullName>
    </recommendedName>
</protein>
<keyword evidence="1" id="KW-0472">Membrane</keyword>
<gene>
    <name evidence="2" type="ORF">GCM10023307_13830</name>
</gene>
<proteinExistence type="predicted"/>